<organism evidence="4 5">
    <name type="scientific">Triangularia setosa</name>
    <dbReference type="NCBI Taxonomy" id="2587417"/>
    <lineage>
        <taxon>Eukaryota</taxon>
        <taxon>Fungi</taxon>
        <taxon>Dikarya</taxon>
        <taxon>Ascomycota</taxon>
        <taxon>Pezizomycotina</taxon>
        <taxon>Sordariomycetes</taxon>
        <taxon>Sordariomycetidae</taxon>
        <taxon>Sordariales</taxon>
        <taxon>Podosporaceae</taxon>
        <taxon>Triangularia</taxon>
    </lineage>
</organism>
<dbReference type="InterPro" id="IPR007219">
    <property type="entry name" value="XnlR_reg_dom"/>
</dbReference>
<reference evidence="4" key="1">
    <citation type="journal article" date="2023" name="Mol. Phylogenet. Evol.">
        <title>Genome-scale phylogeny and comparative genomics of the fungal order Sordariales.</title>
        <authorList>
            <person name="Hensen N."/>
            <person name="Bonometti L."/>
            <person name="Westerberg I."/>
            <person name="Brannstrom I.O."/>
            <person name="Guillou S."/>
            <person name="Cros-Aarteil S."/>
            <person name="Calhoun S."/>
            <person name="Haridas S."/>
            <person name="Kuo A."/>
            <person name="Mondo S."/>
            <person name="Pangilinan J."/>
            <person name="Riley R."/>
            <person name="LaButti K."/>
            <person name="Andreopoulos B."/>
            <person name="Lipzen A."/>
            <person name="Chen C."/>
            <person name="Yan M."/>
            <person name="Daum C."/>
            <person name="Ng V."/>
            <person name="Clum A."/>
            <person name="Steindorff A."/>
            <person name="Ohm R.A."/>
            <person name="Martin F."/>
            <person name="Silar P."/>
            <person name="Natvig D.O."/>
            <person name="Lalanne C."/>
            <person name="Gautier V."/>
            <person name="Ament-Velasquez S.L."/>
            <person name="Kruys A."/>
            <person name="Hutchinson M.I."/>
            <person name="Powell A.J."/>
            <person name="Barry K."/>
            <person name="Miller A.N."/>
            <person name="Grigoriev I.V."/>
            <person name="Debuchy R."/>
            <person name="Gladieux P."/>
            <person name="Hiltunen Thoren M."/>
            <person name="Johannesson H."/>
        </authorList>
    </citation>
    <scope>NUCLEOTIDE SEQUENCE</scope>
    <source>
        <strain evidence="4">CBS 892.96</strain>
    </source>
</reference>
<sequence>MDSNSNTLALIQKVDHRGPSSTATTGRPLTPECTDDVHRILERMPDRQILDCLVQYFRTEVNWMDYLVHIPSFYPQYQAWFALEQITTVAEVDFAILLLRLCSYTLQFLPSPFYTLDRIRGVLLADIRACCDETGDSLESISTQADSRGSLVRVQSLAFYALQCQIEGKTREFWEALSRAIRVAQDVGIHCNTVSDRRGMDRAEREMKRRTYCNLFIWDSLLSRQLDRVPFIPGRMEDGNWPDFHLLKPPHQQEVEGGIPGGMEPNIAEAPDPFTERFLQAKLADFWRGAGVVQGADYDMSLREDLYELFSREYVNHLPPVFALSNPDERWDDRFPKLRLQRKLLHMAIYDSILWNFRPLLLRTPSPLPAYKSVMLSCQKRKLAATALCALEAVAKLHTLLHGCHTRLTSIVVTTFESAVVLVYLATDQAFPDEWPGQHLNTPDTLKVDPLQEGIGKVSLALTLQAIQGALKRLKMLAEVSSMADVAATTLIHLVNKALDLATELDVPEEIHPPISNRTARPMVLGATRPRGSSTHAMSTTQMASTSLSLAVTGPGGGNISPWLSETMPDLRSVDDFMSGMNEAIQATSGPGDIAGSWPSFDPSQIYGQGVFGILEES</sequence>
<dbReference type="GO" id="GO:0003677">
    <property type="term" value="F:DNA binding"/>
    <property type="evidence" value="ECO:0007669"/>
    <property type="project" value="InterPro"/>
</dbReference>
<dbReference type="InterPro" id="IPR050613">
    <property type="entry name" value="Sec_Metabolite_Reg"/>
</dbReference>
<evidence type="ECO:0000313" key="4">
    <source>
        <dbReference type="EMBL" id="KAK4172800.1"/>
    </source>
</evidence>
<dbReference type="AlphaFoldDB" id="A0AAN6W023"/>
<reference evidence="4" key="2">
    <citation type="submission" date="2023-05" db="EMBL/GenBank/DDBJ databases">
        <authorList>
            <consortium name="Lawrence Berkeley National Laboratory"/>
            <person name="Steindorff A."/>
            <person name="Hensen N."/>
            <person name="Bonometti L."/>
            <person name="Westerberg I."/>
            <person name="Brannstrom I.O."/>
            <person name="Guillou S."/>
            <person name="Cros-Aarteil S."/>
            <person name="Calhoun S."/>
            <person name="Haridas S."/>
            <person name="Kuo A."/>
            <person name="Mondo S."/>
            <person name="Pangilinan J."/>
            <person name="Riley R."/>
            <person name="Labutti K."/>
            <person name="Andreopoulos B."/>
            <person name="Lipzen A."/>
            <person name="Chen C."/>
            <person name="Yanf M."/>
            <person name="Daum C."/>
            <person name="Ng V."/>
            <person name="Clum A."/>
            <person name="Ohm R."/>
            <person name="Martin F."/>
            <person name="Silar P."/>
            <person name="Natvig D."/>
            <person name="Lalanne C."/>
            <person name="Gautier V."/>
            <person name="Ament-Velasquez S.L."/>
            <person name="Kruys A."/>
            <person name="Hutchinson M.I."/>
            <person name="Powell A.J."/>
            <person name="Barry K."/>
            <person name="Miller A.N."/>
            <person name="Grigoriev I.V."/>
            <person name="Debuchy R."/>
            <person name="Gladieux P."/>
            <person name="Thoren M.H."/>
            <person name="Johannesson H."/>
        </authorList>
    </citation>
    <scope>NUCLEOTIDE SEQUENCE</scope>
    <source>
        <strain evidence="4">CBS 892.96</strain>
    </source>
</reference>
<dbReference type="CDD" id="cd12148">
    <property type="entry name" value="fungal_TF_MHR"/>
    <property type="match status" value="1"/>
</dbReference>
<comment type="caution">
    <text evidence="4">The sequence shown here is derived from an EMBL/GenBank/DDBJ whole genome shotgun (WGS) entry which is preliminary data.</text>
</comment>
<dbReference type="GO" id="GO:0006351">
    <property type="term" value="P:DNA-templated transcription"/>
    <property type="evidence" value="ECO:0007669"/>
    <property type="project" value="InterPro"/>
</dbReference>
<dbReference type="GO" id="GO:0005634">
    <property type="term" value="C:nucleus"/>
    <property type="evidence" value="ECO:0007669"/>
    <property type="project" value="UniProtKB-SubCell"/>
</dbReference>
<dbReference type="EMBL" id="MU866392">
    <property type="protein sequence ID" value="KAK4172800.1"/>
    <property type="molecule type" value="Genomic_DNA"/>
</dbReference>
<evidence type="ECO:0000256" key="1">
    <source>
        <dbReference type="ARBA" id="ARBA00004123"/>
    </source>
</evidence>
<evidence type="ECO:0000256" key="2">
    <source>
        <dbReference type="ARBA" id="ARBA00023242"/>
    </source>
</evidence>
<dbReference type="GO" id="GO:0008270">
    <property type="term" value="F:zinc ion binding"/>
    <property type="evidence" value="ECO:0007669"/>
    <property type="project" value="InterPro"/>
</dbReference>
<accession>A0AAN6W023</accession>
<protein>
    <recommendedName>
        <fullName evidence="3">Xylanolytic transcriptional activator regulatory domain-containing protein</fullName>
    </recommendedName>
</protein>
<feature type="domain" description="Xylanolytic transcriptional activator regulatory" evidence="3">
    <location>
        <begin position="67"/>
        <end position="230"/>
    </location>
</feature>
<evidence type="ECO:0000313" key="5">
    <source>
        <dbReference type="Proteomes" id="UP001302321"/>
    </source>
</evidence>
<dbReference type="Proteomes" id="UP001302321">
    <property type="component" value="Unassembled WGS sequence"/>
</dbReference>
<name>A0AAN6W023_9PEZI</name>
<keyword evidence="5" id="KW-1185">Reference proteome</keyword>
<proteinExistence type="predicted"/>
<dbReference type="PANTHER" id="PTHR31001">
    <property type="entry name" value="UNCHARACTERIZED TRANSCRIPTIONAL REGULATORY PROTEIN"/>
    <property type="match status" value="1"/>
</dbReference>
<dbReference type="PANTHER" id="PTHR31001:SF87">
    <property type="entry name" value="COL-21"/>
    <property type="match status" value="1"/>
</dbReference>
<comment type="subcellular location">
    <subcellularLocation>
        <location evidence="1">Nucleus</location>
    </subcellularLocation>
</comment>
<dbReference type="Pfam" id="PF04082">
    <property type="entry name" value="Fungal_trans"/>
    <property type="match status" value="1"/>
</dbReference>
<evidence type="ECO:0000259" key="3">
    <source>
        <dbReference type="Pfam" id="PF04082"/>
    </source>
</evidence>
<keyword evidence="2" id="KW-0539">Nucleus</keyword>
<gene>
    <name evidence="4" type="ORF">QBC36DRAFT_349271</name>
</gene>